<dbReference type="FunFam" id="3.40.50.300:FF:000508">
    <property type="entry name" value="ABC transporter C family member 5"/>
    <property type="match status" value="1"/>
</dbReference>
<dbReference type="InterPro" id="IPR036640">
    <property type="entry name" value="ABC1_TM_sf"/>
</dbReference>
<dbReference type="FunFam" id="1.20.1560.10:FF:000002">
    <property type="entry name" value="ABC transporter C family member 5"/>
    <property type="match status" value="1"/>
</dbReference>
<dbReference type="PROSITE" id="PS50929">
    <property type="entry name" value="ABC_TM1F"/>
    <property type="match status" value="1"/>
</dbReference>
<dbReference type="InterPro" id="IPR044726">
    <property type="entry name" value="ABCC_6TM_D2"/>
</dbReference>
<proteinExistence type="inferred from homology"/>
<dbReference type="InterPro" id="IPR027417">
    <property type="entry name" value="P-loop_NTPase"/>
</dbReference>
<evidence type="ECO:0000256" key="8">
    <source>
        <dbReference type="ARBA" id="ARBA00022967"/>
    </source>
</evidence>
<keyword evidence="7" id="KW-0067">ATP-binding</keyword>
<comment type="similarity">
    <text evidence="2">Belongs to the ABC transporter superfamily. ABCC family. Conjugate transporter (TC 3.A.1.208) subfamily.</text>
</comment>
<dbReference type="PANTHER" id="PTHR24223:SF263">
    <property type="entry name" value="ABC-TYPE XENOBIOTIC TRANSPORTER"/>
    <property type="match status" value="1"/>
</dbReference>
<keyword evidence="3" id="KW-0813">Transport</keyword>
<evidence type="ECO:0000256" key="4">
    <source>
        <dbReference type="ARBA" id="ARBA00022692"/>
    </source>
</evidence>
<dbReference type="PANTHER" id="PTHR24223">
    <property type="entry name" value="ATP-BINDING CASSETTE SUB-FAMILY C"/>
    <property type="match status" value="1"/>
</dbReference>
<evidence type="ECO:0000256" key="2">
    <source>
        <dbReference type="ARBA" id="ARBA00009726"/>
    </source>
</evidence>
<evidence type="ECO:0000256" key="3">
    <source>
        <dbReference type="ARBA" id="ARBA00022448"/>
    </source>
</evidence>
<feature type="domain" description="ABC transporter" evidence="12">
    <location>
        <begin position="132"/>
        <end position="353"/>
    </location>
</feature>
<feature type="transmembrane region" description="Helical" evidence="11">
    <location>
        <begin position="458"/>
        <end position="480"/>
    </location>
</feature>
<feature type="transmembrane region" description="Helical" evidence="11">
    <location>
        <begin position="422"/>
        <end position="446"/>
    </location>
</feature>
<evidence type="ECO:0000256" key="9">
    <source>
        <dbReference type="ARBA" id="ARBA00022989"/>
    </source>
</evidence>
<dbReference type="GO" id="GO:0016020">
    <property type="term" value="C:membrane"/>
    <property type="evidence" value="ECO:0007669"/>
    <property type="project" value="UniProtKB-SubCell"/>
</dbReference>
<keyword evidence="9 11" id="KW-1133">Transmembrane helix</keyword>
<keyword evidence="5" id="KW-0677">Repeat</keyword>
<dbReference type="FunFam" id="3.40.50.300:FF:000169">
    <property type="entry name" value="ABC transporter C family member 3"/>
    <property type="match status" value="1"/>
</dbReference>
<dbReference type="Gene3D" id="3.40.50.300">
    <property type="entry name" value="P-loop containing nucleotide triphosphate hydrolases"/>
    <property type="match status" value="2"/>
</dbReference>
<keyword evidence="15" id="KW-1185">Reference proteome</keyword>
<feature type="transmembrane region" description="Helical" evidence="11">
    <location>
        <begin position="648"/>
        <end position="668"/>
    </location>
</feature>
<evidence type="ECO:0000256" key="7">
    <source>
        <dbReference type="ARBA" id="ARBA00022840"/>
    </source>
</evidence>
<dbReference type="EMBL" id="JAJJMB010008936">
    <property type="protein sequence ID" value="KAI3919075.1"/>
    <property type="molecule type" value="Genomic_DNA"/>
</dbReference>
<dbReference type="SMART" id="SM00382">
    <property type="entry name" value="AAA"/>
    <property type="match status" value="2"/>
</dbReference>
<evidence type="ECO:0000256" key="6">
    <source>
        <dbReference type="ARBA" id="ARBA00022741"/>
    </source>
</evidence>
<dbReference type="GO" id="GO:0140359">
    <property type="term" value="F:ABC-type transporter activity"/>
    <property type="evidence" value="ECO:0007669"/>
    <property type="project" value="InterPro"/>
</dbReference>
<keyword evidence="8" id="KW-1278">Translocase</keyword>
<evidence type="ECO:0000256" key="11">
    <source>
        <dbReference type="SAM" id="Phobius"/>
    </source>
</evidence>
<evidence type="ECO:0000256" key="10">
    <source>
        <dbReference type="ARBA" id="ARBA00023136"/>
    </source>
</evidence>
<feature type="domain" description="ABC transporter" evidence="12">
    <location>
        <begin position="741"/>
        <end position="973"/>
    </location>
</feature>
<dbReference type="AlphaFoldDB" id="A0AAD4XJA4"/>
<evidence type="ECO:0000256" key="5">
    <source>
        <dbReference type="ARBA" id="ARBA00022737"/>
    </source>
</evidence>
<evidence type="ECO:0000313" key="15">
    <source>
        <dbReference type="Proteomes" id="UP001202328"/>
    </source>
</evidence>
<evidence type="ECO:0000313" key="14">
    <source>
        <dbReference type="EMBL" id="KAI3919075.1"/>
    </source>
</evidence>
<feature type="transmembrane region" description="Helical" evidence="11">
    <location>
        <begin position="547"/>
        <end position="574"/>
    </location>
</feature>
<dbReference type="CDD" id="cd03244">
    <property type="entry name" value="ABCC_MRP_domain2"/>
    <property type="match status" value="1"/>
</dbReference>
<keyword evidence="10 11" id="KW-0472">Membrane</keyword>
<dbReference type="SUPFAM" id="SSF90123">
    <property type="entry name" value="ABC transporter transmembrane region"/>
    <property type="match status" value="1"/>
</dbReference>
<accession>A0AAD4XJA4</accession>
<keyword evidence="6" id="KW-0547">Nucleotide-binding</keyword>
<dbReference type="GO" id="GO:0016887">
    <property type="term" value="F:ATP hydrolysis activity"/>
    <property type="evidence" value="ECO:0007669"/>
    <property type="project" value="InterPro"/>
</dbReference>
<protein>
    <recommendedName>
        <fullName evidence="16">ABC transporter C family member 10</fullName>
    </recommendedName>
</protein>
<dbReference type="PROSITE" id="PS00211">
    <property type="entry name" value="ABC_TRANSPORTER_1"/>
    <property type="match status" value="1"/>
</dbReference>
<dbReference type="PROSITE" id="PS50893">
    <property type="entry name" value="ABC_TRANSPORTER_2"/>
    <property type="match status" value="2"/>
</dbReference>
<dbReference type="InterPro" id="IPR003593">
    <property type="entry name" value="AAA+_ATPase"/>
</dbReference>
<dbReference type="InterPro" id="IPR003439">
    <property type="entry name" value="ABC_transporter-like_ATP-bd"/>
</dbReference>
<gene>
    <name evidence="14" type="ORF">MKW98_016628</name>
</gene>
<evidence type="ECO:0000259" key="12">
    <source>
        <dbReference type="PROSITE" id="PS50893"/>
    </source>
</evidence>
<evidence type="ECO:0008006" key="16">
    <source>
        <dbReference type="Google" id="ProtNLM"/>
    </source>
</evidence>
<keyword evidence="4 11" id="KW-0812">Transmembrane</keyword>
<evidence type="ECO:0000259" key="13">
    <source>
        <dbReference type="PROSITE" id="PS50929"/>
    </source>
</evidence>
<dbReference type="InterPro" id="IPR050173">
    <property type="entry name" value="ABC_transporter_C-like"/>
</dbReference>
<comment type="subcellular location">
    <subcellularLocation>
        <location evidence="1">Membrane</location>
        <topology evidence="1">Multi-pass membrane protein</topology>
    </subcellularLocation>
</comment>
<feature type="domain" description="ABC transmembrane type-1" evidence="13">
    <location>
        <begin position="426"/>
        <end position="702"/>
    </location>
</feature>
<dbReference type="Pfam" id="PF00664">
    <property type="entry name" value="ABC_membrane"/>
    <property type="match status" value="1"/>
</dbReference>
<dbReference type="GO" id="GO:0005524">
    <property type="term" value="F:ATP binding"/>
    <property type="evidence" value="ECO:0007669"/>
    <property type="project" value="UniProtKB-KW"/>
</dbReference>
<dbReference type="CDD" id="cd03250">
    <property type="entry name" value="ABCC_MRP_domain1"/>
    <property type="match status" value="1"/>
</dbReference>
<reference evidence="14" key="1">
    <citation type="submission" date="2022-04" db="EMBL/GenBank/DDBJ databases">
        <title>A functionally conserved STORR gene fusion in Papaver species that diverged 16.8 million years ago.</title>
        <authorList>
            <person name="Catania T."/>
        </authorList>
    </citation>
    <scope>NUCLEOTIDE SEQUENCE</scope>
    <source>
        <strain evidence="14">S-188037</strain>
    </source>
</reference>
<sequence length="982" mass="109488">MKVLKLYAWEMNFKSVIERLRKQEIKLLKDVQLLRGCNLCLSYISPILASSATLVACYFTGIPLNARNVFTFLATLGIVHEPVGLCPEIIEMVIHAKVAFRRIIQFLEAGEIECENIRQMDFAEQHEHAIIISSGNLSWEENPSLPTLRSINLEVKVGEKVAICGEVGAGKSTLLAALLGELPEVEGTVQVYGKIAYVSQVAWIQSGSIQDNILFGRSMDEQRYQETIEKCSLVQDLKMLPFWDLTEIGERGINLSGGQKQRIQLARALYQDADIYLLDDPFSAVDAHTAISIFNDYVIGALSGKTVLLVTHQVDFLPAFDSILLMSDGEIQQAAPYHRLLSSSRAFCDLVNAHKDTASTERHVNVTSPDNCETSCEETGKSYCINQVKESVEHQLIRHEERETGDIGLKPYFKYLNQKRSFFYFSVAVLCQTIFFGCLILQNYWLAANVQNLRISKLRLILVYILIGCSSMFFVVLRALSAVALGLKSSKSIFDQLLNSLFHAPLAFYESTPLGRILSRVSSDLNVIDVDLPGSIVMSVISLINTFSYLVVLSVITWQVLLICIPTVYLAIFLQRYFSASIKEIVRINGTTKSILASHLGESITGSMTIRAYEKEHRFFADNLSFIDKNVSTSFHIYSASEWLNQRLEILCITVLCSIALLLVLLPAKTFGPGFVGMALSYGLSLNQLLFSTVQLNCTLENDIISVERLNQYMRIPGEAPKLIYGNRPVTGWPAVGRVEIHDLEIRYRTNTPIVLKGISCIFGGGHKIGIVGRTGSGKSTLIGALFRLVEPVGGKIVIDGVDISTIGLYDLRSRLGIIPQDPTLFIGTVRYNLDPLSQHTDQEIWEVLGKCQLRESVQEKQGGLDSLVQQDGVNWSMGQRQLFCLVRALLRRSQILVLDEATASIDNATDSILQKTIRSEFASCTVITVAHRIPTVMDSTMVLAISDGKIIEYDEPMKLMKEEGSLFAQLVKEYRSHIHST</sequence>
<comment type="caution">
    <text evidence="14">The sequence shown here is derived from an EMBL/GenBank/DDBJ whole genome shotgun (WGS) entry which is preliminary data.</text>
</comment>
<dbReference type="InterPro" id="IPR011527">
    <property type="entry name" value="ABC1_TM_dom"/>
</dbReference>
<evidence type="ECO:0000256" key="1">
    <source>
        <dbReference type="ARBA" id="ARBA00004141"/>
    </source>
</evidence>
<dbReference type="Proteomes" id="UP001202328">
    <property type="component" value="Unassembled WGS sequence"/>
</dbReference>
<dbReference type="SUPFAM" id="SSF52540">
    <property type="entry name" value="P-loop containing nucleoside triphosphate hydrolases"/>
    <property type="match status" value="2"/>
</dbReference>
<dbReference type="Gene3D" id="1.20.1560.10">
    <property type="entry name" value="ABC transporter type 1, transmembrane domain"/>
    <property type="match status" value="2"/>
</dbReference>
<dbReference type="InterPro" id="IPR017871">
    <property type="entry name" value="ABC_transporter-like_CS"/>
</dbReference>
<organism evidence="14 15">
    <name type="scientific">Papaver atlanticum</name>
    <dbReference type="NCBI Taxonomy" id="357466"/>
    <lineage>
        <taxon>Eukaryota</taxon>
        <taxon>Viridiplantae</taxon>
        <taxon>Streptophyta</taxon>
        <taxon>Embryophyta</taxon>
        <taxon>Tracheophyta</taxon>
        <taxon>Spermatophyta</taxon>
        <taxon>Magnoliopsida</taxon>
        <taxon>Ranunculales</taxon>
        <taxon>Papaveraceae</taxon>
        <taxon>Papaveroideae</taxon>
        <taxon>Papaver</taxon>
    </lineage>
</organism>
<dbReference type="Pfam" id="PF00005">
    <property type="entry name" value="ABC_tran"/>
    <property type="match status" value="2"/>
</dbReference>
<dbReference type="CDD" id="cd18580">
    <property type="entry name" value="ABC_6TM_ABCC_D2"/>
    <property type="match status" value="1"/>
</dbReference>
<name>A0AAD4XJA4_9MAGN</name>